<dbReference type="Pfam" id="PF06224">
    <property type="entry name" value="AlkZ-like"/>
    <property type="match status" value="1"/>
</dbReference>
<reference evidence="1 2" key="1">
    <citation type="submission" date="2024-03" db="EMBL/GenBank/DDBJ databases">
        <title>The complete genome of Streptomyces sirii sp.nov.</title>
        <authorList>
            <person name="Zakalyukina Y.V."/>
            <person name="Belik A.R."/>
            <person name="Biryukov M.V."/>
            <person name="Baturina O.A."/>
            <person name="Kabilov M.R."/>
        </authorList>
    </citation>
    <scope>NUCLEOTIDE SEQUENCE [LARGE SCALE GENOMIC DNA]</scope>
    <source>
        <strain evidence="1 2">BP-8</strain>
    </source>
</reference>
<name>A0ABZ2QUP4_9ACTN</name>
<sequence>MTQRRTSPLLTARALGRATRDRQLLLRRSEMGVLDAVERLLGLQAQAPRPPYHALAARLADFRPQQLSDLLESRQAVRISAMRSTIHLVSARDARLLRPLLQPVHDRGLRGNFARQLVGVDLDRLAALARTLVERQPLTFQELGERLREEWPGHEGRSLATAARQLLPLVQVTPRGLWGHPGRAAHTTLDHWLAAAPATAPAEPDPQRDLPAVLLRYLAAFGPASVKDIQTWCGLTRLREVIEPLRPRLRTFRDEHGVELLDLPDAPLPDPDTEAPARFLPEFDNVALSHADRTRILAPEHQGRTWDNNVAHRVLLVDGTIRGLWRIDTAGDTAWLTIEPFDTLTRPERAAVEDEAAGVLRMTSPDATHDLRYG</sequence>
<organism evidence="1 2">
    <name type="scientific">Streptomyces sirii</name>
    <dbReference type="NCBI Taxonomy" id="3127701"/>
    <lineage>
        <taxon>Bacteria</taxon>
        <taxon>Bacillati</taxon>
        <taxon>Actinomycetota</taxon>
        <taxon>Actinomycetes</taxon>
        <taxon>Kitasatosporales</taxon>
        <taxon>Streptomycetaceae</taxon>
        <taxon>Streptomyces</taxon>
    </lineage>
</organism>
<dbReference type="EMBL" id="CP147982">
    <property type="protein sequence ID" value="WXK80292.1"/>
    <property type="molecule type" value="Genomic_DNA"/>
</dbReference>
<dbReference type="PANTHER" id="PTHR38479">
    <property type="entry name" value="LMO0824 PROTEIN"/>
    <property type="match status" value="1"/>
</dbReference>
<dbReference type="RefSeq" id="WP_407288384.1">
    <property type="nucleotide sequence ID" value="NZ_CP147982.1"/>
</dbReference>
<protein>
    <submittedName>
        <fullName evidence="1">Winged helix DNA-binding domain-containing protein</fullName>
    </submittedName>
</protein>
<dbReference type="PANTHER" id="PTHR38479:SF2">
    <property type="entry name" value="WINGED HELIX DNA-BINDING DOMAIN-CONTAINING PROTEIN"/>
    <property type="match status" value="1"/>
</dbReference>
<gene>
    <name evidence="1" type="ORF">WAB15_32175</name>
</gene>
<dbReference type="Proteomes" id="UP001626628">
    <property type="component" value="Chromosome"/>
</dbReference>
<dbReference type="GO" id="GO:0003677">
    <property type="term" value="F:DNA binding"/>
    <property type="evidence" value="ECO:0007669"/>
    <property type="project" value="UniProtKB-KW"/>
</dbReference>
<evidence type="ECO:0000313" key="1">
    <source>
        <dbReference type="EMBL" id="WXK80292.1"/>
    </source>
</evidence>
<keyword evidence="1" id="KW-0238">DNA-binding</keyword>
<keyword evidence="2" id="KW-1185">Reference proteome</keyword>
<proteinExistence type="predicted"/>
<dbReference type="InterPro" id="IPR009351">
    <property type="entry name" value="AlkZ-like"/>
</dbReference>
<accession>A0ABZ2QUP4</accession>
<evidence type="ECO:0000313" key="2">
    <source>
        <dbReference type="Proteomes" id="UP001626628"/>
    </source>
</evidence>